<evidence type="ECO:0000256" key="3">
    <source>
        <dbReference type="ARBA" id="ARBA00022692"/>
    </source>
</evidence>
<evidence type="ECO:0000256" key="2">
    <source>
        <dbReference type="ARBA" id="ARBA00022475"/>
    </source>
</evidence>
<protein>
    <submittedName>
        <fullName evidence="8">FtsX-like permease family protein</fullName>
    </submittedName>
</protein>
<dbReference type="Pfam" id="PF02687">
    <property type="entry name" value="FtsX"/>
    <property type="match status" value="1"/>
</dbReference>
<keyword evidence="5 6" id="KW-0472">Membrane</keyword>
<dbReference type="AlphaFoldDB" id="A0A0C1QU49"/>
<dbReference type="Proteomes" id="UP000031366">
    <property type="component" value="Unassembled WGS sequence"/>
</dbReference>
<feature type="transmembrane region" description="Helical" evidence="6">
    <location>
        <begin position="158"/>
        <end position="181"/>
    </location>
</feature>
<dbReference type="PANTHER" id="PTHR46795:SF3">
    <property type="entry name" value="ABC TRANSPORTER PERMEASE"/>
    <property type="match status" value="1"/>
</dbReference>
<dbReference type="InterPro" id="IPR003838">
    <property type="entry name" value="ABC3_permease_C"/>
</dbReference>
<dbReference type="GO" id="GO:0005886">
    <property type="term" value="C:plasma membrane"/>
    <property type="evidence" value="ECO:0007669"/>
    <property type="project" value="UniProtKB-SubCell"/>
</dbReference>
<feature type="transmembrane region" description="Helical" evidence="6">
    <location>
        <begin position="112"/>
        <end position="138"/>
    </location>
</feature>
<feature type="transmembrane region" description="Helical" evidence="6">
    <location>
        <begin position="24"/>
        <end position="42"/>
    </location>
</feature>
<evidence type="ECO:0000256" key="4">
    <source>
        <dbReference type="ARBA" id="ARBA00022989"/>
    </source>
</evidence>
<evidence type="ECO:0000256" key="6">
    <source>
        <dbReference type="PIRNR" id="PIRNR018968"/>
    </source>
</evidence>
<dbReference type="EMBL" id="AYSO01000020">
    <property type="protein sequence ID" value="KIE44492.1"/>
    <property type="molecule type" value="Genomic_DNA"/>
</dbReference>
<sequence>MVTVSLVTFKDVVYKNFRYNIKKYLSLFLCNSFTIMVLFMMLDLNYNEEFIQYIKNDNSMMAVVWLAILVVSLFAVFFIIYTQTYFIKSRSKEFGLFITVGMSKWELNKLVLIENILIAILSLMMGLILGSIFTRLFFLVTVKVSKFDRISHHFNIKSYVNTSILFLLIFTVVLLILIIFMNRLEPTEIIKEGRKGDKVVKYTPVILLLGITFVITGILIVFYTMADSDQNIIPYLPLSIICALIGLYFIIGQVGSGVLHFLKKNKKIYHNHLLFNNEMHHKFNRNKGIVFSCSILIGVTIFGLGIFYTISKISVWSVDRMYPYNISYSQVLGINNVSTKKINNIINESKTPIVDNIKLPFLLYNTKSLITEEKDLSGGYNNVALISQKELNKCVFNNVVKDFNKDSSLKNVQLEKGDVILANLSYNRELQDCSVDTIVSLKSSKSIFKFKIKDIIADNVYYLKFPMSNYIIILNDEDYNEIKNTIDKKYIGEFNMLGFKEWRKTGDTVEKIKAELQNQNSKLPEGLKEEYSKYSEHFSLFSNIEIYKNRVEGGNFSNFLAVFISFLFFIASSVIIYFKLYTEMEEEKVKYNKLYRIGMRETEFKNIIYNQLKVIFFSPLIFGGIVAYAYLFTSFKIMNVPIELYFSCSYIFIAYFSFQIIYYFIVSRKYVNDIVGNLSGDYK</sequence>
<feature type="transmembrane region" description="Helical" evidence="6">
    <location>
        <begin position="62"/>
        <end position="82"/>
    </location>
</feature>
<comment type="subcellular location">
    <subcellularLocation>
        <location evidence="1 6">Cell membrane</location>
        <topology evidence="1 6">Multi-pass membrane protein</topology>
    </subcellularLocation>
</comment>
<feature type="transmembrane region" description="Helical" evidence="6">
    <location>
        <begin position="289"/>
        <end position="310"/>
    </location>
</feature>
<proteinExistence type="inferred from homology"/>
<dbReference type="InterPro" id="IPR027022">
    <property type="entry name" value="ABC_permease_BceB-typ"/>
</dbReference>
<name>A0A0C1QU49_9CLOT</name>
<comment type="similarity">
    <text evidence="6">Belongs to the ABC-4 integral membrane protein family.</text>
</comment>
<keyword evidence="4 6" id="KW-1133">Transmembrane helix</keyword>
<feature type="transmembrane region" description="Helical" evidence="6">
    <location>
        <begin position="238"/>
        <end position="262"/>
    </location>
</feature>
<dbReference type="PANTHER" id="PTHR46795">
    <property type="entry name" value="ABC TRANSPORTER PERMEASE-RELATED-RELATED"/>
    <property type="match status" value="1"/>
</dbReference>
<evidence type="ECO:0000313" key="8">
    <source>
        <dbReference type="EMBL" id="KIE44492.1"/>
    </source>
</evidence>
<evidence type="ECO:0000259" key="7">
    <source>
        <dbReference type="Pfam" id="PF02687"/>
    </source>
</evidence>
<accession>A0A0C1QU49</accession>
<dbReference type="PIRSF" id="PIRSF018968">
    <property type="entry name" value="ABC_permease_BceB"/>
    <property type="match status" value="1"/>
</dbReference>
<feature type="domain" description="ABC3 transporter permease C-terminal" evidence="7">
    <location>
        <begin position="66"/>
        <end position="183"/>
    </location>
</feature>
<feature type="transmembrane region" description="Helical" evidence="6">
    <location>
        <begin position="644"/>
        <end position="665"/>
    </location>
</feature>
<dbReference type="GO" id="GO:0055085">
    <property type="term" value="P:transmembrane transport"/>
    <property type="evidence" value="ECO:0007669"/>
    <property type="project" value="UniProtKB-UniRule"/>
</dbReference>
<gene>
    <name evidence="8" type="ORF">U732_276</name>
</gene>
<feature type="transmembrane region" description="Helical" evidence="6">
    <location>
        <begin position="202"/>
        <end position="226"/>
    </location>
</feature>
<keyword evidence="3 6" id="KW-0812">Transmembrane</keyword>
<reference evidence="8 9" key="1">
    <citation type="journal article" date="2015" name="Infect. Genet. Evol.">
        <title>Genomic sequences of six botulinum neurotoxin-producing strains representing three clostridial species illustrate the mobility and diversity of botulinum neurotoxin genes.</title>
        <authorList>
            <person name="Smith T.J."/>
            <person name="Hill K.K."/>
            <person name="Xie G."/>
            <person name="Foley B.T."/>
            <person name="Williamson C.H."/>
            <person name="Foster J.T."/>
            <person name="Johnson S.L."/>
            <person name="Chertkov O."/>
            <person name="Teshima H."/>
            <person name="Gibbons H.S."/>
            <person name="Johnsky L.A."/>
            <person name="Karavis M.A."/>
            <person name="Smith L.A."/>
        </authorList>
    </citation>
    <scope>NUCLEOTIDE SEQUENCE [LARGE SCALE GENOMIC DNA]</scope>
    <source>
        <strain evidence="8 9">CDC 2741</strain>
    </source>
</reference>
<organism evidence="8 9">
    <name type="scientific">Clostridium argentinense CDC 2741</name>
    <dbReference type="NCBI Taxonomy" id="1418104"/>
    <lineage>
        <taxon>Bacteria</taxon>
        <taxon>Bacillati</taxon>
        <taxon>Bacillota</taxon>
        <taxon>Clostridia</taxon>
        <taxon>Eubacteriales</taxon>
        <taxon>Clostridiaceae</taxon>
        <taxon>Clostridium</taxon>
    </lineage>
</organism>
<evidence type="ECO:0000256" key="5">
    <source>
        <dbReference type="ARBA" id="ARBA00023136"/>
    </source>
</evidence>
<feature type="transmembrane region" description="Helical" evidence="6">
    <location>
        <begin position="559"/>
        <end position="578"/>
    </location>
</feature>
<keyword evidence="6" id="KW-0813">Transport</keyword>
<evidence type="ECO:0000313" key="9">
    <source>
        <dbReference type="Proteomes" id="UP000031366"/>
    </source>
</evidence>
<feature type="transmembrane region" description="Helical" evidence="6">
    <location>
        <begin position="614"/>
        <end position="632"/>
    </location>
</feature>
<comment type="caution">
    <text evidence="8">The sequence shown here is derived from an EMBL/GenBank/DDBJ whole genome shotgun (WGS) entry which is preliminary data.</text>
</comment>
<dbReference type="STRING" id="29341.RSJ17_04190"/>
<keyword evidence="9" id="KW-1185">Reference proteome</keyword>
<keyword evidence="2 6" id="KW-1003">Cell membrane</keyword>
<dbReference type="InterPro" id="IPR052536">
    <property type="entry name" value="ABC-4_Integral_Memb_Prot"/>
</dbReference>
<evidence type="ECO:0000256" key="1">
    <source>
        <dbReference type="ARBA" id="ARBA00004651"/>
    </source>
</evidence>